<feature type="compositionally biased region" description="Polar residues" evidence="1">
    <location>
        <begin position="183"/>
        <end position="192"/>
    </location>
</feature>
<dbReference type="OrthoDB" id="6288276at2759"/>
<keyword evidence="2" id="KW-0812">Transmembrane</keyword>
<protein>
    <submittedName>
        <fullName evidence="3 5">Uncharacterized protein</fullName>
    </submittedName>
</protein>
<proteinExistence type="predicted"/>
<evidence type="ECO:0000256" key="2">
    <source>
        <dbReference type="SAM" id="Phobius"/>
    </source>
</evidence>
<evidence type="ECO:0000313" key="5">
    <source>
        <dbReference type="WBParaSite" id="ECPE_0000906401-mRNA-1"/>
    </source>
</evidence>
<evidence type="ECO:0000313" key="3">
    <source>
        <dbReference type="EMBL" id="VDP84638.1"/>
    </source>
</evidence>
<feature type="transmembrane region" description="Helical" evidence="2">
    <location>
        <begin position="20"/>
        <end position="42"/>
    </location>
</feature>
<dbReference type="AlphaFoldDB" id="A0A183AQ01"/>
<feature type="compositionally biased region" description="Polar residues" evidence="1">
    <location>
        <begin position="106"/>
        <end position="122"/>
    </location>
</feature>
<dbReference type="EMBL" id="UZAN01046819">
    <property type="protein sequence ID" value="VDP84638.1"/>
    <property type="molecule type" value="Genomic_DNA"/>
</dbReference>
<reference evidence="5" key="1">
    <citation type="submission" date="2016-06" db="UniProtKB">
        <authorList>
            <consortium name="WormBaseParasite"/>
        </authorList>
    </citation>
    <scope>IDENTIFICATION</scope>
</reference>
<keyword evidence="4" id="KW-1185">Reference proteome</keyword>
<evidence type="ECO:0000313" key="4">
    <source>
        <dbReference type="Proteomes" id="UP000272942"/>
    </source>
</evidence>
<dbReference type="WBParaSite" id="ECPE_0000906401-mRNA-1">
    <property type="protein sequence ID" value="ECPE_0000906401-mRNA-1"/>
    <property type="gene ID" value="ECPE_0000906401"/>
</dbReference>
<keyword evidence="2" id="KW-0472">Membrane</keyword>
<accession>A0A183AQ01</accession>
<sequence length="192" mass="21430">MAHVLFRSASRVVRIPSIGFLLLLHLVVLANFLLCYVLEWGINGMAFRRLLFTVRRSLCPGFRKSKAYEEIREELDKLAGTWPPVIRTASVHTLPRDLFTDGDVPMQSSPRLGSNKKNMSDVSSESENEEEPESSRRSINQDDTALLSSIAEPLEDLTTPLTRSDVIQAIAMLPPLSEHERNSLSNSTPPGT</sequence>
<dbReference type="Proteomes" id="UP000272942">
    <property type="component" value="Unassembled WGS sequence"/>
</dbReference>
<gene>
    <name evidence="3" type="ORF">ECPE_LOCUS9036</name>
</gene>
<keyword evidence="2" id="KW-1133">Transmembrane helix</keyword>
<feature type="region of interest" description="Disordered" evidence="1">
    <location>
        <begin position="100"/>
        <end position="192"/>
    </location>
</feature>
<organism evidence="5">
    <name type="scientific">Echinostoma caproni</name>
    <dbReference type="NCBI Taxonomy" id="27848"/>
    <lineage>
        <taxon>Eukaryota</taxon>
        <taxon>Metazoa</taxon>
        <taxon>Spiralia</taxon>
        <taxon>Lophotrochozoa</taxon>
        <taxon>Platyhelminthes</taxon>
        <taxon>Trematoda</taxon>
        <taxon>Digenea</taxon>
        <taxon>Plagiorchiida</taxon>
        <taxon>Echinostomata</taxon>
        <taxon>Echinostomatoidea</taxon>
        <taxon>Echinostomatidae</taxon>
        <taxon>Echinostoma</taxon>
    </lineage>
</organism>
<evidence type="ECO:0000256" key="1">
    <source>
        <dbReference type="SAM" id="MobiDB-lite"/>
    </source>
</evidence>
<name>A0A183AQ01_9TREM</name>
<reference evidence="3 4" key="2">
    <citation type="submission" date="2018-11" db="EMBL/GenBank/DDBJ databases">
        <authorList>
            <consortium name="Pathogen Informatics"/>
        </authorList>
    </citation>
    <scope>NUCLEOTIDE SEQUENCE [LARGE SCALE GENOMIC DNA]</scope>
    <source>
        <strain evidence="3 4">Egypt</strain>
    </source>
</reference>